<dbReference type="InterPro" id="IPR057527">
    <property type="entry name" value="HVO_A0261-like_N"/>
</dbReference>
<protein>
    <submittedName>
        <fullName evidence="3">DUF1724 domain-containing protein</fullName>
    </submittedName>
</protein>
<proteinExistence type="predicted"/>
<evidence type="ECO:0000313" key="3">
    <source>
        <dbReference type="EMBL" id="RYJ12965.1"/>
    </source>
</evidence>
<evidence type="ECO:0000259" key="2">
    <source>
        <dbReference type="Pfam" id="PF25213"/>
    </source>
</evidence>
<dbReference type="InterPro" id="IPR013561">
    <property type="entry name" value="FilR1_middle_dom"/>
</dbReference>
<dbReference type="Pfam" id="PF08350">
    <property type="entry name" value="FilR1_middle"/>
    <property type="match status" value="1"/>
</dbReference>
<reference evidence="3 4" key="1">
    <citation type="submission" date="2018-12" db="EMBL/GenBank/DDBJ databases">
        <title>Genome analysis provides insights into bioremediation potentialities of Halogeometricum borinquense strain N11.</title>
        <authorList>
            <person name="Najjari A."/>
            <person name="Youssef N."/>
            <person name="Fhoula I."/>
            <person name="Ben Dhia O."/>
            <person name="Mahjoubi M."/>
            <person name="Ouzari H.I."/>
            <person name="Cherif A."/>
        </authorList>
    </citation>
    <scope>NUCLEOTIDE SEQUENCE [LARGE SCALE GENOMIC DNA]</scope>
    <source>
        <strain evidence="3 4">N11</strain>
    </source>
</reference>
<dbReference type="AlphaFoldDB" id="A0A482TIT6"/>
<evidence type="ECO:0000259" key="1">
    <source>
        <dbReference type="Pfam" id="PF08350"/>
    </source>
</evidence>
<sequence>MSDIGDLSIIGYVTSSATRQAVVLALASEPKTTRELCTQLNASESGIYGATNNLRDNGVLEGTEDEHFRLTGLGIVVADAIKRRQQFESVLQSDPDYWRTHDVYALPDAFRARLAELDGGSVFRVSETDPSGAIRLIHENLRESERVAIAAPVYFPDLGKTLREVCDDRPGRLLVTDAVVTEIRRHADGRVPVPANLNIRVTDISFGLAVANGITFLSLPQLDGTYDPRTELIADSEAAAAFGDDLFEWFWRDATPIDDVASTRPI</sequence>
<comment type="caution">
    <text evidence="3">The sequence shown here is derived from an EMBL/GenBank/DDBJ whole genome shotgun (WGS) entry which is preliminary data.</text>
</comment>
<dbReference type="EMBL" id="RZHH01000002">
    <property type="protein sequence ID" value="RYJ12965.1"/>
    <property type="molecule type" value="Genomic_DNA"/>
</dbReference>
<gene>
    <name evidence="3" type="ORF">ELS19_02595</name>
</gene>
<accession>A0A482TIT6</accession>
<dbReference type="Pfam" id="PF25213">
    <property type="entry name" value="HVO_A0261_N"/>
    <property type="match status" value="1"/>
</dbReference>
<organism evidence="3 4">
    <name type="scientific">Halogeometricum borinquense</name>
    <dbReference type="NCBI Taxonomy" id="60847"/>
    <lineage>
        <taxon>Archaea</taxon>
        <taxon>Methanobacteriati</taxon>
        <taxon>Methanobacteriota</taxon>
        <taxon>Stenosarchaea group</taxon>
        <taxon>Halobacteria</taxon>
        <taxon>Halobacteriales</taxon>
        <taxon>Haloferacaceae</taxon>
        <taxon>Halogeometricum</taxon>
    </lineage>
</organism>
<feature type="domain" description="Methanogenesis regulatory protein FilR1 middle" evidence="1">
    <location>
        <begin position="133"/>
        <end position="252"/>
    </location>
</feature>
<dbReference type="SUPFAM" id="SSF46785">
    <property type="entry name" value="Winged helix' DNA-binding domain"/>
    <property type="match status" value="1"/>
</dbReference>
<name>A0A482TIT6_9EURY</name>
<dbReference type="InterPro" id="IPR036390">
    <property type="entry name" value="WH_DNA-bd_sf"/>
</dbReference>
<dbReference type="RefSeq" id="WP_129783463.1">
    <property type="nucleotide sequence ID" value="NZ_RZHH01000002.1"/>
</dbReference>
<evidence type="ECO:0000313" key="4">
    <source>
        <dbReference type="Proteomes" id="UP000294028"/>
    </source>
</evidence>
<feature type="domain" description="HVO-A0261-like N-terminal" evidence="2">
    <location>
        <begin position="11"/>
        <end position="84"/>
    </location>
</feature>
<dbReference type="Proteomes" id="UP000294028">
    <property type="component" value="Unassembled WGS sequence"/>
</dbReference>